<dbReference type="AlphaFoldDB" id="A0A4R6XN40"/>
<feature type="signal peptide" evidence="1">
    <location>
        <begin position="1"/>
        <end position="27"/>
    </location>
</feature>
<dbReference type="RefSeq" id="WP_099018900.1">
    <property type="nucleotide sequence ID" value="NZ_NIHB01000002.1"/>
</dbReference>
<gene>
    <name evidence="2" type="ORF">C8D91_2597</name>
</gene>
<dbReference type="Proteomes" id="UP000295724">
    <property type="component" value="Unassembled WGS sequence"/>
</dbReference>
<keyword evidence="3" id="KW-1185">Reference proteome</keyword>
<evidence type="ECO:0000256" key="1">
    <source>
        <dbReference type="SAM" id="SignalP"/>
    </source>
</evidence>
<keyword evidence="1" id="KW-0732">Signal</keyword>
<reference evidence="2 3" key="1">
    <citation type="submission" date="2019-03" db="EMBL/GenBank/DDBJ databases">
        <title>Genomic Encyclopedia of Type Strains, Phase IV (KMG-IV): sequencing the most valuable type-strain genomes for metagenomic binning, comparative biology and taxonomic classification.</title>
        <authorList>
            <person name="Goeker M."/>
        </authorList>
    </citation>
    <scope>NUCLEOTIDE SEQUENCE [LARGE SCALE GENOMIC DNA]</scope>
    <source>
        <strain evidence="2 3">DSM 25488</strain>
    </source>
</reference>
<evidence type="ECO:0000313" key="2">
    <source>
        <dbReference type="EMBL" id="TDR17538.1"/>
    </source>
</evidence>
<proteinExistence type="predicted"/>
<evidence type="ECO:0000313" key="3">
    <source>
        <dbReference type="Proteomes" id="UP000295724"/>
    </source>
</evidence>
<dbReference type="OrthoDB" id="9255963at2"/>
<organism evidence="2 3">
    <name type="scientific">Marinicella litoralis</name>
    <dbReference type="NCBI Taxonomy" id="644220"/>
    <lineage>
        <taxon>Bacteria</taxon>
        <taxon>Pseudomonadati</taxon>
        <taxon>Pseudomonadota</taxon>
        <taxon>Gammaproteobacteria</taxon>
        <taxon>Lysobacterales</taxon>
        <taxon>Marinicellaceae</taxon>
        <taxon>Marinicella</taxon>
    </lineage>
</organism>
<accession>A0A4R6XN40</accession>
<feature type="chain" id="PRO_5021010826" evidence="1">
    <location>
        <begin position="28"/>
        <end position="269"/>
    </location>
</feature>
<dbReference type="EMBL" id="SNZB01000006">
    <property type="protein sequence ID" value="TDR17538.1"/>
    <property type="molecule type" value="Genomic_DNA"/>
</dbReference>
<protein>
    <submittedName>
        <fullName evidence="2">Uncharacterized protein</fullName>
    </submittedName>
</protein>
<name>A0A4R6XN40_9GAMM</name>
<sequence>MIKSIQLYFFIGLLLITGTCTSLQSQANNSNDRDVQTTMADELKAAINQGGVAAAKKRFAEIYPAQKSKYPFDASAFMQLITEYVNSGNMEVVQVLAEINATLSQEMIQTQLAAAQPQMSALMAQHEQALALANLQQQQLIEQMEQGEKPQLKPTSKGSLRSDLDRFIGLYGAPNNSSAHRQLWVSKSCEGQLVVGATWGDAAPWWMQADADAVFTYSDHFFSLAIRFTLDDNNQASELTHDLANFTSPLIRTGPLTADYPSCLEPHRR</sequence>
<comment type="caution">
    <text evidence="2">The sequence shown here is derived from an EMBL/GenBank/DDBJ whole genome shotgun (WGS) entry which is preliminary data.</text>
</comment>